<sequence length="439" mass="47977">MVPNNGLPPSSLAVLLFSFAVSCLLCEVESFSVEGKEGLRFAPRTSQMTLRSFPALYSVVPEKSASSTHSGTLPFSPEESDFKKRPLETVLPPNLHASYVLFLERERHEGRLGLLGSASKELSLEYLIEQEEQIWSQVPEALEETLQRDETDFSDVIGPLLLMFSGAGALTLASMSAFSGQLDDPSSVVTLERQFGFFSAFFAALELIDQEGFAGRFADVLSRLLFASRQRRIVVHEAGHFLVLYLLGAAVLGYCPSVSNPVERLLRPCVLDGKEVAAGVTSLLWRFDRGEADSEAEKGQKDRAQGKPRLRLMPSTRLSPCMMNDSVRIAVCLVALYGGIAAEGLFEGKVKGGKSDRAAVAEIVRELEGKIDHKAMSETIGRLSPSITLGSSETKKLCKAALGFSVVLLQSHTQKFLRLATALREGKNLYECFCVIENS</sequence>
<dbReference type="PANTHER" id="PTHR33471">
    <property type="entry name" value="ATP-DEPENDENT ZINC METALLOPROTEASE-RELATED"/>
    <property type="match status" value="1"/>
</dbReference>
<gene>
    <name evidence="2" type="ORF">Cvel_14866</name>
</gene>
<dbReference type="VEuPathDB" id="CryptoDB:Cvel_14866"/>
<dbReference type="GO" id="GO:0004222">
    <property type="term" value="F:metalloendopeptidase activity"/>
    <property type="evidence" value="ECO:0007669"/>
    <property type="project" value="InterPro"/>
</dbReference>
<keyword evidence="1" id="KW-0732">Signal</keyword>
<dbReference type="GO" id="GO:0005524">
    <property type="term" value="F:ATP binding"/>
    <property type="evidence" value="ECO:0007669"/>
    <property type="project" value="InterPro"/>
</dbReference>
<protein>
    <recommendedName>
        <fullName evidence="3">Peptidase M41 domain-containing protein</fullName>
    </recommendedName>
</protein>
<dbReference type="EMBL" id="CDMZ01000083">
    <property type="protein sequence ID" value="CEM06260.1"/>
    <property type="molecule type" value="Genomic_DNA"/>
</dbReference>
<reference evidence="2" key="1">
    <citation type="submission" date="2014-11" db="EMBL/GenBank/DDBJ databases">
        <authorList>
            <person name="Otto D Thomas"/>
            <person name="Naeem Raeece"/>
        </authorList>
    </citation>
    <scope>NUCLEOTIDE SEQUENCE</scope>
</reference>
<proteinExistence type="predicted"/>
<accession>A0A0G4F2A7</accession>
<evidence type="ECO:0000313" key="2">
    <source>
        <dbReference type="EMBL" id="CEM06260.1"/>
    </source>
</evidence>
<feature type="chain" id="PRO_5005188646" description="Peptidase M41 domain-containing protein" evidence="1">
    <location>
        <begin position="31"/>
        <end position="439"/>
    </location>
</feature>
<dbReference type="GO" id="GO:0004176">
    <property type="term" value="F:ATP-dependent peptidase activity"/>
    <property type="evidence" value="ECO:0007669"/>
    <property type="project" value="InterPro"/>
</dbReference>
<evidence type="ECO:0000256" key="1">
    <source>
        <dbReference type="SAM" id="SignalP"/>
    </source>
</evidence>
<dbReference type="Gene3D" id="1.20.58.760">
    <property type="entry name" value="Peptidase M41"/>
    <property type="match status" value="1"/>
</dbReference>
<name>A0A0G4F2A7_9ALVE</name>
<organism evidence="2">
    <name type="scientific">Chromera velia CCMP2878</name>
    <dbReference type="NCBI Taxonomy" id="1169474"/>
    <lineage>
        <taxon>Eukaryota</taxon>
        <taxon>Sar</taxon>
        <taxon>Alveolata</taxon>
        <taxon>Colpodellida</taxon>
        <taxon>Chromeraceae</taxon>
        <taxon>Chromera</taxon>
    </lineage>
</organism>
<dbReference type="AlphaFoldDB" id="A0A0G4F2A7"/>
<dbReference type="SUPFAM" id="SSF140990">
    <property type="entry name" value="FtsH protease domain-like"/>
    <property type="match status" value="1"/>
</dbReference>
<evidence type="ECO:0008006" key="3">
    <source>
        <dbReference type="Google" id="ProtNLM"/>
    </source>
</evidence>
<dbReference type="InterPro" id="IPR037219">
    <property type="entry name" value="Peptidase_M41-like"/>
</dbReference>
<dbReference type="PANTHER" id="PTHR33471:SF7">
    <property type="entry name" value="ATP-DEPENDENT ZINC METALLOPROTEASE-RELATED"/>
    <property type="match status" value="1"/>
</dbReference>
<dbReference type="GO" id="GO:0006508">
    <property type="term" value="P:proteolysis"/>
    <property type="evidence" value="ECO:0007669"/>
    <property type="project" value="InterPro"/>
</dbReference>
<feature type="signal peptide" evidence="1">
    <location>
        <begin position="1"/>
        <end position="30"/>
    </location>
</feature>